<keyword evidence="2" id="KW-1185">Reference proteome</keyword>
<reference evidence="1 2" key="1">
    <citation type="journal article" date="2021" name="Hortic Res">
        <title>High-quality reference genome and annotation aids understanding of berry development for evergreen blueberry (Vaccinium darrowii).</title>
        <authorList>
            <person name="Yu J."/>
            <person name="Hulse-Kemp A.M."/>
            <person name="Babiker E."/>
            <person name="Staton M."/>
        </authorList>
    </citation>
    <scope>NUCLEOTIDE SEQUENCE [LARGE SCALE GENOMIC DNA]</scope>
    <source>
        <strain evidence="2">cv. NJ 8807/NJ 8810</strain>
        <tissue evidence="1">Young leaf</tissue>
    </source>
</reference>
<evidence type="ECO:0000313" key="1">
    <source>
        <dbReference type="EMBL" id="KAH7834550.1"/>
    </source>
</evidence>
<protein>
    <submittedName>
        <fullName evidence="1">Uncharacterized protein</fullName>
    </submittedName>
</protein>
<dbReference type="Proteomes" id="UP000828048">
    <property type="component" value="Chromosome 2"/>
</dbReference>
<comment type="caution">
    <text evidence="1">The sequence shown here is derived from an EMBL/GenBank/DDBJ whole genome shotgun (WGS) entry which is preliminary data.</text>
</comment>
<dbReference type="EMBL" id="CM037152">
    <property type="protein sequence ID" value="KAH7834550.1"/>
    <property type="molecule type" value="Genomic_DNA"/>
</dbReference>
<organism evidence="1 2">
    <name type="scientific">Vaccinium darrowii</name>
    <dbReference type="NCBI Taxonomy" id="229202"/>
    <lineage>
        <taxon>Eukaryota</taxon>
        <taxon>Viridiplantae</taxon>
        <taxon>Streptophyta</taxon>
        <taxon>Embryophyta</taxon>
        <taxon>Tracheophyta</taxon>
        <taxon>Spermatophyta</taxon>
        <taxon>Magnoliopsida</taxon>
        <taxon>eudicotyledons</taxon>
        <taxon>Gunneridae</taxon>
        <taxon>Pentapetalae</taxon>
        <taxon>asterids</taxon>
        <taxon>Ericales</taxon>
        <taxon>Ericaceae</taxon>
        <taxon>Vaccinioideae</taxon>
        <taxon>Vaccinieae</taxon>
        <taxon>Vaccinium</taxon>
    </lineage>
</organism>
<gene>
    <name evidence="1" type="ORF">Vadar_017316</name>
</gene>
<evidence type="ECO:0000313" key="2">
    <source>
        <dbReference type="Proteomes" id="UP000828048"/>
    </source>
</evidence>
<sequence length="154" mass="16966">MHYMRSIGQLRIVRGQPCDLITLSLLLKQLIDPLRQDEAVKKAVEFMDFYSLSQEDFVSIVEMSKFKGQPNLQDGIQPAIKAALTKAFNKGSKSLVIWTAHLINLPGIKKAPKKGVAAMLEPAEDELAADNGDALAENEENSSDTEDLGTVFFS</sequence>
<accession>A0ACB7X1V5</accession>
<proteinExistence type="predicted"/>
<name>A0ACB7X1V5_9ERIC</name>